<evidence type="ECO:0000313" key="3">
    <source>
        <dbReference type="Proteomes" id="UP000036923"/>
    </source>
</evidence>
<name>A0A0L6JT58_9FIRM</name>
<dbReference type="STRING" id="398512.Bccel_4158"/>
<dbReference type="Pfam" id="PF19824">
    <property type="entry name" value="Tlp"/>
    <property type="match status" value="1"/>
</dbReference>
<dbReference type="AlphaFoldDB" id="A0A0L6JT58"/>
<accession>A0A0L6JT58</accession>
<dbReference type="HAMAP" id="MF_01506">
    <property type="entry name" value="Tlp"/>
    <property type="match status" value="1"/>
</dbReference>
<comment type="similarity">
    <text evidence="1">Belongs to the Tlp family.</text>
</comment>
<dbReference type="eggNOG" id="ENOG5032ZH6">
    <property type="taxonomic scope" value="Bacteria"/>
</dbReference>
<reference evidence="3" key="1">
    <citation type="submission" date="2015-07" db="EMBL/GenBank/DDBJ databases">
        <title>Near-Complete Genome Sequence of the Cellulolytic Bacterium Bacteroides (Pseudobacteroides) cellulosolvens ATCC 35603.</title>
        <authorList>
            <person name="Dassa B."/>
            <person name="Utturkar S.M."/>
            <person name="Klingeman D.M."/>
            <person name="Hurt R.A."/>
            <person name="Keller M."/>
            <person name="Xu J."/>
            <person name="Reddy Y.H.K."/>
            <person name="Borovok I."/>
            <person name="Grinberg I.R."/>
            <person name="Lamed R."/>
            <person name="Zhivin O."/>
            <person name="Bayer E.A."/>
            <person name="Brown S.D."/>
        </authorList>
    </citation>
    <scope>NUCLEOTIDE SEQUENCE [LARGE SCALE GENOMIC DNA]</scope>
    <source>
        <strain evidence="3">DSM 2933</strain>
    </source>
</reference>
<evidence type="ECO:0000256" key="1">
    <source>
        <dbReference type="HAMAP-Rule" id="MF_01506"/>
    </source>
</evidence>
<dbReference type="InterPro" id="IPR017524">
    <property type="entry name" value="SASP_thioredoxin-like"/>
</dbReference>
<dbReference type="Proteomes" id="UP000036923">
    <property type="component" value="Unassembled WGS sequence"/>
</dbReference>
<dbReference type="RefSeq" id="WP_036937586.1">
    <property type="nucleotide sequence ID" value="NZ_JQKC01000005.1"/>
</dbReference>
<sequence>MKNKPKPDDRRDNVERIQENINMTIHNMELADEMIHNTDDEKMKKVLMEKNDRRRDALNGMRKEIRDEAIDRENGYK</sequence>
<dbReference type="NCBIfam" id="TIGR03090">
    <property type="entry name" value="SASP_tlp"/>
    <property type="match status" value="1"/>
</dbReference>
<organism evidence="2 3">
    <name type="scientific">Pseudobacteroides cellulosolvens ATCC 35603 = DSM 2933</name>
    <dbReference type="NCBI Taxonomy" id="398512"/>
    <lineage>
        <taxon>Bacteria</taxon>
        <taxon>Bacillati</taxon>
        <taxon>Bacillota</taxon>
        <taxon>Clostridia</taxon>
        <taxon>Eubacteriales</taxon>
        <taxon>Oscillospiraceae</taxon>
        <taxon>Pseudobacteroides</taxon>
    </lineage>
</organism>
<gene>
    <name evidence="1" type="primary">tlp</name>
    <name evidence="2" type="ORF">Bccel_4158</name>
</gene>
<evidence type="ECO:0000313" key="2">
    <source>
        <dbReference type="EMBL" id="KNY28884.1"/>
    </source>
</evidence>
<dbReference type="OrthoDB" id="1799076at2"/>
<proteinExistence type="inferred from homology"/>
<keyword evidence="3" id="KW-1185">Reference proteome</keyword>
<dbReference type="EMBL" id="LGTC01000001">
    <property type="protein sequence ID" value="KNY28884.1"/>
    <property type="molecule type" value="Genomic_DNA"/>
</dbReference>
<protein>
    <recommendedName>
        <fullName evidence="1">Protein Tlp homolog</fullName>
    </recommendedName>
</protein>
<comment type="caution">
    <text evidence="2">The sequence shown here is derived from an EMBL/GenBank/DDBJ whole genome shotgun (WGS) entry which is preliminary data.</text>
</comment>